<evidence type="ECO:0000256" key="4">
    <source>
        <dbReference type="SAM" id="Coils"/>
    </source>
</evidence>
<evidence type="ECO:0000256" key="5">
    <source>
        <dbReference type="SAM" id="Phobius"/>
    </source>
</evidence>
<feature type="transmembrane region" description="Helical" evidence="5">
    <location>
        <begin position="165"/>
        <end position="187"/>
    </location>
</feature>
<reference evidence="8" key="1">
    <citation type="journal article" date="2019" name="Int. J. Syst. Evol. Microbiol.">
        <title>The Global Catalogue of Microorganisms (GCM) 10K type strain sequencing project: providing services to taxonomists for standard genome sequencing and annotation.</title>
        <authorList>
            <consortium name="The Broad Institute Genomics Platform"/>
            <consortium name="The Broad Institute Genome Sequencing Center for Infectious Disease"/>
            <person name="Wu L."/>
            <person name="Ma J."/>
        </authorList>
    </citation>
    <scope>NUCLEOTIDE SEQUENCE [LARGE SCALE GENOMIC DNA]</scope>
    <source>
        <strain evidence="8">CGMCC 1.19062</strain>
    </source>
</reference>
<dbReference type="SUPFAM" id="SSF58104">
    <property type="entry name" value="Methyl-accepting chemotaxis protein (MCP) signaling domain"/>
    <property type="match status" value="1"/>
</dbReference>
<feature type="domain" description="Methyl-accepting transducer" evidence="6">
    <location>
        <begin position="237"/>
        <end position="487"/>
    </location>
</feature>
<feature type="coiled-coil region" evidence="4">
    <location>
        <begin position="201"/>
        <end position="232"/>
    </location>
</feature>
<dbReference type="PANTHER" id="PTHR32089:SF112">
    <property type="entry name" value="LYSOZYME-LIKE PROTEIN-RELATED"/>
    <property type="match status" value="1"/>
</dbReference>
<evidence type="ECO:0000256" key="3">
    <source>
        <dbReference type="PROSITE-ProRule" id="PRU00284"/>
    </source>
</evidence>
<keyword evidence="4" id="KW-0175">Coiled coil</keyword>
<dbReference type="PROSITE" id="PS50111">
    <property type="entry name" value="CHEMOTAXIS_TRANSDUC_2"/>
    <property type="match status" value="1"/>
</dbReference>
<sequence length="507" mass="53475">MSLSVLGVLIQSGFVTRSTGKEALARTGTGIDIVKRLSLSDQRLTDAVTLAAYSGKPEFQKAYDEAVPMIDAAIADAMDYVGPERRASAEKKINAANNTMVDIETKAFDAAKAGKLEDAQKLLAGESYRSAKRQFAEGLDDLTKLVDTIVADASASSARRGTLDILVSTGGLVAILISFGFLANILFGWRRQMIRAEQDRAAEEEARHQGMLDQEERLRAEAEATRKQTLQDLAKHFEGKVGSIVVTLNSAVSAVGGRTQTMAKSADSMTELAGAVSVSAEEMSSNVQTVASATEEYTASISEISRQVGDTSRFMAGASSAIASATERVRALSVSAQEIGSVVGLINDIASQTNLLALNATIEAARAGEAGKGFAVVASEVKALASQTQKATEEIANRIANIQSETQTSAGEIAEVVRVFDQVRDVTSSIAGAVEQQRAATSEIARNISEASRAVDDVTISIGRVSGEVSENRSASRDVLDQIRSLSQQGQDLTREVNAFVGSIAAA</sequence>
<evidence type="ECO:0000256" key="1">
    <source>
        <dbReference type="ARBA" id="ARBA00023224"/>
    </source>
</evidence>
<comment type="similarity">
    <text evidence="2">Belongs to the methyl-accepting chemotaxis (MCP) protein family.</text>
</comment>
<name>A0ABW5DS00_9PROT</name>
<evidence type="ECO:0000256" key="2">
    <source>
        <dbReference type="ARBA" id="ARBA00029447"/>
    </source>
</evidence>
<keyword evidence="8" id="KW-1185">Reference proteome</keyword>
<keyword evidence="5" id="KW-0812">Transmembrane</keyword>
<evidence type="ECO:0000313" key="7">
    <source>
        <dbReference type="EMBL" id="MFD2263169.1"/>
    </source>
</evidence>
<proteinExistence type="inferred from homology"/>
<dbReference type="PANTHER" id="PTHR32089">
    <property type="entry name" value="METHYL-ACCEPTING CHEMOTAXIS PROTEIN MCPB"/>
    <property type="match status" value="1"/>
</dbReference>
<dbReference type="SMART" id="SM00283">
    <property type="entry name" value="MA"/>
    <property type="match status" value="1"/>
</dbReference>
<dbReference type="RefSeq" id="WP_379876144.1">
    <property type="nucleotide sequence ID" value="NZ_JBHUIP010000009.1"/>
</dbReference>
<dbReference type="PRINTS" id="PR00260">
    <property type="entry name" value="CHEMTRNSDUCR"/>
</dbReference>
<gene>
    <name evidence="7" type="ORF">ACFSM5_09745</name>
</gene>
<keyword evidence="5" id="KW-0472">Membrane</keyword>
<keyword evidence="5" id="KW-1133">Transmembrane helix</keyword>
<evidence type="ECO:0000259" key="6">
    <source>
        <dbReference type="PROSITE" id="PS50111"/>
    </source>
</evidence>
<keyword evidence="1 3" id="KW-0807">Transducer</keyword>
<organism evidence="7 8">
    <name type="scientific">Lacibacterium aquatile</name>
    <dbReference type="NCBI Taxonomy" id="1168082"/>
    <lineage>
        <taxon>Bacteria</taxon>
        <taxon>Pseudomonadati</taxon>
        <taxon>Pseudomonadota</taxon>
        <taxon>Alphaproteobacteria</taxon>
        <taxon>Rhodospirillales</taxon>
        <taxon>Rhodospirillaceae</taxon>
    </lineage>
</organism>
<dbReference type="Pfam" id="PF00015">
    <property type="entry name" value="MCPsignal"/>
    <property type="match status" value="1"/>
</dbReference>
<accession>A0ABW5DS00</accession>
<protein>
    <submittedName>
        <fullName evidence="7">Methyl-accepting chemotaxis protein</fullName>
    </submittedName>
</protein>
<evidence type="ECO:0000313" key="8">
    <source>
        <dbReference type="Proteomes" id="UP001597295"/>
    </source>
</evidence>
<dbReference type="InterPro" id="IPR004089">
    <property type="entry name" value="MCPsignal_dom"/>
</dbReference>
<dbReference type="Gene3D" id="1.10.287.950">
    <property type="entry name" value="Methyl-accepting chemotaxis protein"/>
    <property type="match status" value="1"/>
</dbReference>
<comment type="caution">
    <text evidence="7">The sequence shown here is derived from an EMBL/GenBank/DDBJ whole genome shotgun (WGS) entry which is preliminary data.</text>
</comment>
<dbReference type="EMBL" id="JBHUIP010000009">
    <property type="protein sequence ID" value="MFD2263169.1"/>
    <property type="molecule type" value="Genomic_DNA"/>
</dbReference>
<dbReference type="InterPro" id="IPR004090">
    <property type="entry name" value="Chemotax_Me-accpt_rcpt"/>
</dbReference>
<dbReference type="Proteomes" id="UP001597295">
    <property type="component" value="Unassembled WGS sequence"/>
</dbReference>